<keyword evidence="3" id="KW-1185">Reference proteome</keyword>
<dbReference type="InterPro" id="IPR004264">
    <property type="entry name" value="Transposase_23"/>
</dbReference>
<organism evidence="2 3">
    <name type="scientific">Buddleja alternifolia</name>
    <dbReference type="NCBI Taxonomy" id="168488"/>
    <lineage>
        <taxon>Eukaryota</taxon>
        <taxon>Viridiplantae</taxon>
        <taxon>Streptophyta</taxon>
        <taxon>Embryophyta</taxon>
        <taxon>Tracheophyta</taxon>
        <taxon>Spermatophyta</taxon>
        <taxon>Magnoliopsida</taxon>
        <taxon>eudicotyledons</taxon>
        <taxon>Gunneridae</taxon>
        <taxon>Pentapetalae</taxon>
        <taxon>asterids</taxon>
        <taxon>lamiids</taxon>
        <taxon>Lamiales</taxon>
        <taxon>Scrophulariaceae</taxon>
        <taxon>Buddlejeae</taxon>
        <taxon>Buddleja</taxon>
    </lineage>
</organism>
<accession>A0AAV6WBK0</accession>
<proteinExistence type="predicted"/>
<dbReference type="AlphaFoldDB" id="A0AAV6WBK0"/>
<gene>
    <name evidence="2" type="ORF">BUALT_Bualt17G0010800</name>
</gene>
<reference evidence="2" key="1">
    <citation type="submission" date="2019-10" db="EMBL/GenBank/DDBJ databases">
        <authorList>
            <person name="Zhang R."/>
            <person name="Pan Y."/>
            <person name="Wang J."/>
            <person name="Ma R."/>
            <person name="Yu S."/>
        </authorList>
    </citation>
    <scope>NUCLEOTIDE SEQUENCE</scope>
    <source>
        <strain evidence="2">LA-IB0</strain>
        <tissue evidence="2">Leaf</tissue>
    </source>
</reference>
<dbReference type="Pfam" id="PF03017">
    <property type="entry name" value="Transposase_23"/>
    <property type="match status" value="1"/>
</dbReference>
<feature type="domain" description="Transposase Tnp1/En/Spm-like" evidence="1">
    <location>
        <begin position="68"/>
        <end position="132"/>
    </location>
</feature>
<sequence>MVMQNGDAKWGCIAKGCQGLGVNKIYLVKSYDGLVKINGFSDVTKVTTGNMNENDIYDCSPVEVGSNVILFCLEIPKEIVAEGVLLSMDPNEKIDEIALGHEFVKVVIRKAIQPAYFLMRPRRGVSTVREAVGKSVAWEYVNIHFHQQYLFSILLGHEEVKWIVEISPPLL</sequence>
<name>A0AAV6WBK0_9LAMI</name>
<dbReference type="Proteomes" id="UP000826271">
    <property type="component" value="Unassembled WGS sequence"/>
</dbReference>
<dbReference type="EMBL" id="WHWC01000017">
    <property type="protein sequence ID" value="KAG8365812.1"/>
    <property type="molecule type" value="Genomic_DNA"/>
</dbReference>
<comment type="caution">
    <text evidence="2">The sequence shown here is derived from an EMBL/GenBank/DDBJ whole genome shotgun (WGS) entry which is preliminary data.</text>
</comment>
<evidence type="ECO:0000313" key="2">
    <source>
        <dbReference type="EMBL" id="KAG8365812.1"/>
    </source>
</evidence>
<evidence type="ECO:0000313" key="3">
    <source>
        <dbReference type="Proteomes" id="UP000826271"/>
    </source>
</evidence>
<protein>
    <recommendedName>
        <fullName evidence="1">Transposase Tnp1/En/Spm-like domain-containing protein</fullName>
    </recommendedName>
</protein>
<evidence type="ECO:0000259" key="1">
    <source>
        <dbReference type="Pfam" id="PF03017"/>
    </source>
</evidence>